<accession>A0ABY1ZKM0</accession>
<dbReference type="Proteomes" id="UP000313645">
    <property type="component" value="Unassembled WGS sequence"/>
</dbReference>
<dbReference type="Pfam" id="PF07589">
    <property type="entry name" value="PEP-CTERM"/>
    <property type="match status" value="1"/>
</dbReference>
<protein>
    <submittedName>
        <fullName evidence="2">PEP-CTERM sorting domain-containing protein</fullName>
    </submittedName>
</protein>
<evidence type="ECO:0000259" key="1">
    <source>
        <dbReference type="Pfam" id="PF07589"/>
    </source>
</evidence>
<dbReference type="NCBIfam" id="TIGR02595">
    <property type="entry name" value="PEP_CTERM"/>
    <property type="match status" value="1"/>
</dbReference>
<evidence type="ECO:0000313" key="3">
    <source>
        <dbReference type="Proteomes" id="UP000313645"/>
    </source>
</evidence>
<keyword evidence="3" id="KW-1185">Reference proteome</keyword>
<reference evidence="2 3" key="1">
    <citation type="submission" date="2019-02" db="EMBL/GenBank/DDBJ databases">
        <title>Marinobacter halodurans sp. nov., a marine bacterium isolated from sea tidal flat.</title>
        <authorList>
            <person name="Yoo Y."/>
            <person name="Lee D.W."/>
            <person name="Kim B.S."/>
            <person name="Kim J.-J."/>
        </authorList>
    </citation>
    <scope>NUCLEOTIDE SEQUENCE [LARGE SCALE GENOMIC DNA]</scope>
    <source>
        <strain evidence="2 3">YJ-S3-2</strain>
    </source>
</reference>
<sequence>MKMERVLGISAGIALGVSGLVASVQAAPMLYVSGAGESAAQAAETNFLAKLKSGYLTEDFESYTAGATSQSSSIGTSVGSFTQVVPGVGGDCDSGSFTCTGGVAILDDLTSPFSGRFATPSGADNNNWLDSMDSQEMTFSLTPGFNALGFYITDPNDVGGRMTVGGTTFTFEDIFGSALGNGNVFYITLFDSEGLGDVTFYANAPDDGYGIDNVTVGEVPEPGSLALIGLGLAGIGVMRRRKA</sequence>
<name>A0ABY1ZKM0_9GAMM</name>
<gene>
    <name evidence="2" type="ORF">EZI54_16990</name>
</gene>
<evidence type="ECO:0000313" key="2">
    <source>
        <dbReference type="EMBL" id="TBW51569.1"/>
    </source>
</evidence>
<organism evidence="2 3">
    <name type="scientific">Marinobacter halodurans</name>
    <dbReference type="NCBI Taxonomy" id="2528979"/>
    <lineage>
        <taxon>Bacteria</taxon>
        <taxon>Pseudomonadati</taxon>
        <taxon>Pseudomonadota</taxon>
        <taxon>Gammaproteobacteria</taxon>
        <taxon>Pseudomonadales</taxon>
        <taxon>Marinobacteraceae</taxon>
        <taxon>Marinobacter</taxon>
    </lineage>
</organism>
<comment type="caution">
    <text evidence="2">The sequence shown here is derived from an EMBL/GenBank/DDBJ whole genome shotgun (WGS) entry which is preliminary data.</text>
</comment>
<dbReference type="EMBL" id="SJDL01000030">
    <property type="protein sequence ID" value="TBW51569.1"/>
    <property type="molecule type" value="Genomic_DNA"/>
</dbReference>
<proteinExistence type="predicted"/>
<feature type="domain" description="Ice-binding protein C-terminal" evidence="1">
    <location>
        <begin position="219"/>
        <end position="241"/>
    </location>
</feature>
<dbReference type="RefSeq" id="WP_131483074.1">
    <property type="nucleotide sequence ID" value="NZ_SJDL01000030.1"/>
</dbReference>
<dbReference type="InterPro" id="IPR013424">
    <property type="entry name" value="Ice-binding_C"/>
</dbReference>